<dbReference type="SUPFAM" id="SSF54637">
    <property type="entry name" value="Thioesterase/thiol ester dehydrase-isomerase"/>
    <property type="match status" value="1"/>
</dbReference>
<feature type="domain" description="MaoC-like" evidence="1">
    <location>
        <begin position="17"/>
        <end position="111"/>
    </location>
</feature>
<name>A0ABU7XDN1_9HYPH</name>
<dbReference type="InterPro" id="IPR029069">
    <property type="entry name" value="HotDog_dom_sf"/>
</dbReference>
<dbReference type="Proteomes" id="UP001350748">
    <property type="component" value="Unassembled WGS sequence"/>
</dbReference>
<proteinExistence type="predicted"/>
<dbReference type="InterPro" id="IPR052342">
    <property type="entry name" value="MCH/BMMD"/>
</dbReference>
<dbReference type="Gene3D" id="3.10.129.10">
    <property type="entry name" value="Hotdog Thioesterase"/>
    <property type="match status" value="1"/>
</dbReference>
<comment type="caution">
    <text evidence="2">The sequence shown here is derived from an EMBL/GenBank/DDBJ whole genome shotgun (WGS) entry which is preliminary data.</text>
</comment>
<dbReference type="PANTHER" id="PTHR43664:SF1">
    <property type="entry name" value="BETA-METHYLMALYL-COA DEHYDRATASE"/>
    <property type="match status" value="1"/>
</dbReference>
<dbReference type="InterPro" id="IPR002539">
    <property type="entry name" value="MaoC-like_dom"/>
</dbReference>
<evidence type="ECO:0000313" key="2">
    <source>
        <dbReference type="EMBL" id="MEF3365478.1"/>
    </source>
</evidence>
<organism evidence="2 3">
    <name type="scientific">Methylocystis borbori</name>
    <dbReference type="NCBI Taxonomy" id="3118750"/>
    <lineage>
        <taxon>Bacteria</taxon>
        <taxon>Pseudomonadati</taxon>
        <taxon>Pseudomonadota</taxon>
        <taxon>Alphaproteobacteria</taxon>
        <taxon>Hyphomicrobiales</taxon>
        <taxon>Methylocystaceae</taxon>
        <taxon>Methylocystis</taxon>
    </lineage>
</organism>
<keyword evidence="3" id="KW-1185">Reference proteome</keyword>
<gene>
    <name evidence="2" type="ORF">V3H18_02905</name>
</gene>
<dbReference type="PANTHER" id="PTHR43664">
    <property type="entry name" value="MONOAMINE OXIDASE-RELATED"/>
    <property type="match status" value="1"/>
</dbReference>
<dbReference type="Pfam" id="PF01575">
    <property type="entry name" value="MaoC_dehydratas"/>
    <property type="match status" value="1"/>
</dbReference>
<sequence length="152" mass="16810">MTKKLYLEDLYVGQRLSSKSVTLDAPAMIRFARDNDPQFFHVDEEAAKDSMFGGLIGSGWQTAALTITLLLQSAEAPFAGGVVGADAHVAWKRPVRPGDSLRVETEITHIERSPRRPDRGFVTIRANTFNQKDEIVQTMTSTMVVFSDPARA</sequence>
<protein>
    <submittedName>
        <fullName evidence="2">MaoC family dehydratase</fullName>
    </submittedName>
</protein>
<dbReference type="CDD" id="cd03454">
    <property type="entry name" value="YdeM"/>
    <property type="match status" value="1"/>
</dbReference>
<dbReference type="RefSeq" id="WP_332080384.1">
    <property type="nucleotide sequence ID" value="NZ_JAZHYN010000005.1"/>
</dbReference>
<reference evidence="2 3" key="1">
    <citation type="submission" date="2024-02" db="EMBL/GenBank/DDBJ databases">
        <authorList>
            <person name="Grouzdev D."/>
        </authorList>
    </citation>
    <scope>NUCLEOTIDE SEQUENCE [LARGE SCALE GENOMIC DNA]</scope>
    <source>
        <strain evidence="2 3">9N</strain>
    </source>
</reference>
<dbReference type="EMBL" id="JAZHYN010000005">
    <property type="protein sequence ID" value="MEF3365478.1"/>
    <property type="molecule type" value="Genomic_DNA"/>
</dbReference>
<evidence type="ECO:0000259" key="1">
    <source>
        <dbReference type="Pfam" id="PF01575"/>
    </source>
</evidence>
<accession>A0ABU7XDN1</accession>
<evidence type="ECO:0000313" key="3">
    <source>
        <dbReference type="Proteomes" id="UP001350748"/>
    </source>
</evidence>